<dbReference type="Pfam" id="PF24175">
    <property type="entry name" value="SU10_adaptor"/>
    <property type="match status" value="1"/>
</dbReference>
<name>A0ABZ0CNA4_9BURK</name>
<evidence type="ECO:0000313" key="2">
    <source>
        <dbReference type="Proteomes" id="UP001303946"/>
    </source>
</evidence>
<sequence>MPTTLVKEVFFRTSTQLHDINPQFVRWTQREKIGYFNDGCKAIAKYLPSSCARVDAFKLEPGTRQFIGLIPAARVRTGDGSTATDVRGNFLQSLTRNMGADGQTPGRVIRIVDREVMDANNPAWHTEEDSVVTAFMYDPRFPKYLYVYPAVPNGQDVWVEGSMLIDPPELAVPGSANYYAANGSATEVIPIDDRYVDELVQYILARCYMKDAEFAGNERQAVIHTNAFVTSINAIGTALNGVNPNLRSLPFSPNVPKQQPAG</sequence>
<evidence type="ECO:0000313" key="1">
    <source>
        <dbReference type="EMBL" id="WOB06469.1"/>
    </source>
</evidence>
<proteinExistence type="predicted"/>
<reference evidence="1 2" key="1">
    <citation type="submission" date="2023-10" db="EMBL/GenBank/DDBJ databases">
        <title>Bacteria for the degradation of biodegradable plastic PBAT(Polybutylene adipate terephthalate).</title>
        <authorList>
            <person name="Weon H.-Y."/>
            <person name="Yeon J."/>
        </authorList>
    </citation>
    <scope>NUCLEOTIDE SEQUENCE [LARGE SCALE GENOMIC DNA]</scope>
    <source>
        <strain evidence="1 2">SBD 7-3</strain>
    </source>
</reference>
<dbReference type="Proteomes" id="UP001303946">
    <property type="component" value="Chromosome"/>
</dbReference>
<dbReference type="InterPro" id="IPR056209">
    <property type="entry name" value="SU10_adaptor"/>
</dbReference>
<keyword evidence="2" id="KW-1185">Reference proteome</keyword>
<organism evidence="1 2">
    <name type="scientific">Piscinibacter gummiphilus</name>
    <dbReference type="NCBI Taxonomy" id="946333"/>
    <lineage>
        <taxon>Bacteria</taxon>
        <taxon>Pseudomonadati</taxon>
        <taxon>Pseudomonadota</taxon>
        <taxon>Betaproteobacteria</taxon>
        <taxon>Burkholderiales</taxon>
        <taxon>Sphaerotilaceae</taxon>
        <taxon>Piscinibacter</taxon>
    </lineage>
</organism>
<dbReference type="EMBL" id="CP136336">
    <property type="protein sequence ID" value="WOB06469.1"/>
    <property type="molecule type" value="Genomic_DNA"/>
</dbReference>
<gene>
    <name evidence="1" type="ORF">RXV79_16225</name>
</gene>
<protein>
    <submittedName>
        <fullName evidence="1">DUF6682 family protein</fullName>
    </submittedName>
</protein>
<accession>A0ABZ0CNA4</accession>
<dbReference type="RefSeq" id="WP_316698924.1">
    <property type="nucleotide sequence ID" value="NZ_CP136336.1"/>
</dbReference>